<keyword evidence="10" id="KW-1185">Reference proteome</keyword>
<evidence type="ECO:0000259" key="7">
    <source>
        <dbReference type="Pfam" id="PF07731"/>
    </source>
</evidence>
<dbReference type="CDD" id="cd13905">
    <property type="entry name" value="CuRO_3_tcLLC2_insect_like"/>
    <property type="match status" value="1"/>
</dbReference>
<evidence type="ECO:0000259" key="8">
    <source>
        <dbReference type="Pfam" id="PF07732"/>
    </source>
</evidence>
<feature type="domain" description="Plastocyanin-like" evidence="6">
    <location>
        <begin position="209"/>
        <end position="305"/>
    </location>
</feature>
<evidence type="ECO:0000256" key="4">
    <source>
        <dbReference type="ARBA" id="ARBA00023008"/>
    </source>
</evidence>
<feature type="domain" description="Plastocyanin-like" evidence="8">
    <location>
        <begin position="82"/>
        <end position="184"/>
    </location>
</feature>
<dbReference type="Pfam" id="PF07732">
    <property type="entry name" value="Cu-oxidase_3"/>
    <property type="match status" value="1"/>
</dbReference>
<evidence type="ECO:0000256" key="3">
    <source>
        <dbReference type="ARBA" id="ARBA00023002"/>
    </source>
</evidence>
<dbReference type="InterPro" id="IPR011707">
    <property type="entry name" value="Cu-oxidase-like_N"/>
</dbReference>
<accession>A0ABP1P369</accession>
<dbReference type="PANTHER" id="PTHR11709:SF394">
    <property type="entry name" value="FI03373P-RELATED"/>
    <property type="match status" value="1"/>
</dbReference>
<dbReference type="CDD" id="cd13858">
    <property type="entry name" value="CuRO_1_tcLCC2_insect_like"/>
    <property type="match status" value="1"/>
</dbReference>
<dbReference type="Pfam" id="PF00394">
    <property type="entry name" value="Cu-oxidase"/>
    <property type="match status" value="1"/>
</dbReference>
<feature type="domain" description="Plastocyanin-like" evidence="7">
    <location>
        <begin position="456"/>
        <end position="563"/>
    </location>
</feature>
<keyword evidence="5" id="KW-0732">Signal</keyword>
<keyword evidence="4" id="KW-0186">Copper</keyword>
<dbReference type="Pfam" id="PF07731">
    <property type="entry name" value="Cu-oxidase_2"/>
    <property type="match status" value="1"/>
</dbReference>
<dbReference type="SUPFAM" id="SSF49503">
    <property type="entry name" value="Cupredoxins"/>
    <property type="match status" value="3"/>
</dbReference>
<dbReference type="InterPro" id="IPR001117">
    <property type="entry name" value="Cu-oxidase_2nd"/>
</dbReference>
<feature type="signal peptide" evidence="5">
    <location>
        <begin position="1"/>
        <end position="22"/>
    </location>
</feature>
<dbReference type="InterPro" id="IPR008972">
    <property type="entry name" value="Cupredoxin"/>
</dbReference>
<gene>
    <name evidence="9" type="ORF">XYLVIOL_LOCUS8114</name>
</gene>
<evidence type="ECO:0000259" key="6">
    <source>
        <dbReference type="Pfam" id="PF00394"/>
    </source>
</evidence>
<feature type="chain" id="PRO_5046969272" evidence="5">
    <location>
        <begin position="23"/>
        <end position="613"/>
    </location>
</feature>
<dbReference type="Gene3D" id="2.60.40.420">
    <property type="entry name" value="Cupredoxins - blue copper proteins"/>
    <property type="match status" value="3"/>
</dbReference>
<dbReference type="EMBL" id="CAXAJV020001296">
    <property type="protein sequence ID" value="CAL7947016.1"/>
    <property type="molecule type" value="Genomic_DNA"/>
</dbReference>
<keyword evidence="2" id="KW-0479">Metal-binding</keyword>
<dbReference type="Proteomes" id="UP001642520">
    <property type="component" value="Unassembled WGS sequence"/>
</dbReference>
<keyword evidence="3" id="KW-0560">Oxidoreductase</keyword>
<protein>
    <submittedName>
        <fullName evidence="9">Uncharacterized protein</fullName>
    </submittedName>
</protein>
<sequence>MWCFSNLIVSAIFLTSLGISNSQTRDGESHECLRSCADQALSKKLCRYEFFVGEFPNTISIQNGLNATNESVIRDKISLAGNYLRINGRSPGPQIEVCLGDTIEVFLYNKLGSEELSFHWHGLRQKNSAHMDGVPMVTQCSILPFGGFRYKLKPDSAGTYIYYAHLVSQQGDGVYGSLTVRGPQDDPTSERILLLSSRPATPLSQHSHLHPPTPRELLLNGQTNGTILRVKHGAQYLLRLINANAYNCPVLLSFSGHDFRVLATDGNAVQPTTGKHIVAFPGERFDVNIEANQSPGKYLIDIKGLQDCEDLRQEAFILYEGRKLDSTAIKDEKLALKIDHYAIANKGHDCHQISRNFICALDLKGSRRSEINTNEVIYIPFDVNTFSSFTDEMSDYRYNFYGCPFYPSDLSANKEGAKLAQINHMSFKYPTSPLLSQPENTPLESICSLERRSRECADTPLFCECIQIIEVSPKKNVDIILINQGFGGNVSYTFHVHGYHASILGRNSFVRPITKEEVMRLDRNKQLHRNFKNPSQKDSFVVPNKGYVILRLFTDNLGYWLWEARSTAISSGITGPVMQFLLKVGRRESFLPVPLDFPACGNHKHPDMVFETN</sequence>
<reference evidence="9 10" key="1">
    <citation type="submission" date="2024-08" db="EMBL/GenBank/DDBJ databases">
        <authorList>
            <person name="Will J Nash"/>
            <person name="Angela Man"/>
            <person name="Seanna McTaggart"/>
            <person name="Kendall Baker"/>
            <person name="Tom Barker"/>
            <person name="Leah Catchpole"/>
            <person name="Alex Durrant"/>
            <person name="Karim Gharbi"/>
            <person name="Naomi Irish"/>
            <person name="Gemy Kaithakottil"/>
            <person name="Debby Ku"/>
            <person name="Aaliyah Providence"/>
            <person name="Felix Shaw"/>
            <person name="David Swarbreck"/>
            <person name="Chris Watkins"/>
            <person name="Ann M. McCartney"/>
            <person name="Giulio Formenti"/>
            <person name="Alice Mouton"/>
            <person name="Noel Vella"/>
            <person name="Bjorn M von Reumont"/>
            <person name="Adriana Vella"/>
            <person name="Wilfried Haerty"/>
        </authorList>
    </citation>
    <scope>NUCLEOTIDE SEQUENCE [LARGE SCALE GENOMIC DNA]</scope>
</reference>
<dbReference type="InterPro" id="IPR045087">
    <property type="entry name" value="Cu-oxidase_fam"/>
</dbReference>
<comment type="similarity">
    <text evidence="1">Belongs to the multicopper oxidase family.</text>
</comment>
<evidence type="ECO:0000256" key="1">
    <source>
        <dbReference type="ARBA" id="ARBA00010609"/>
    </source>
</evidence>
<evidence type="ECO:0000256" key="2">
    <source>
        <dbReference type="ARBA" id="ARBA00022723"/>
    </source>
</evidence>
<organism evidence="9 10">
    <name type="scientific">Xylocopa violacea</name>
    <name type="common">Violet carpenter bee</name>
    <name type="synonym">Apis violacea</name>
    <dbReference type="NCBI Taxonomy" id="135666"/>
    <lineage>
        <taxon>Eukaryota</taxon>
        <taxon>Metazoa</taxon>
        <taxon>Ecdysozoa</taxon>
        <taxon>Arthropoda</taxon>
        <taxon>Hexapoda</taxon>
        <taxon>Insecta</taxon>
        <taxon>Pterygota</taxon>
        <taxon>Neoptera</taxon>
        <taxon>Endopterygota</taxon>
        <taxon>Hymenoptera</taxon>
        <taxon>Apocrita</taxon>
        <taxon>Aculeata</taxon>
        <taxon>Apoidea</taxon>
        <taxon>Anthophila</taxon>
        <taxon>Apidae</taxon>
        <taxon>Xylocopa</taxon>
        <taxon>Xylocopa</taxon>
    </lineage>
</organism>
<evidence type="ECO:0000313" key="10">
    <source>
        <dbReference type="Proteomes" id="UP001642520"/>
    </source>
</evidence>
<evidence type="ECO:0000313" key="9">
    <source>
        <dbReference type="EMBL" id="CAL7947016.1"/>
    </source>
</evidence>
<name>A0ABP1P369_XYLVO</name>
<proteinExistence type="inferred from homology"/>
<dbReference type="PANTHER" id="PTHR11709">
    <property type="entry name" value="MULTI-COPPER OXIDASE"/>
    <property type="match status" value="1"/>
</dbReference>
<dbReference type="InterPro" id="IPR011706">
    <property type="entry name" value="Cu-oxidase_C"/>
</dbReference>
<comment type="caution">
    <text evidence="9">The sequence shown here is derived from an EMBL/GenBank/DDBJ whole genome shotgun (WGS) entry which is preliminary data.</text>
</comment>
<evidence type="ECO:0000256" key="5">
    <source>
        <dbReference type="SAM" id="SignalP"/>
    </source>
</evidence>